<keyword evidence="2" id="KW-1185">Reference proteome</keyword>
<name>A0ABV6RQV0_9GAMM</name>
<accession>A0ABV6RQV0</accession>
<reference evidence="1 2" key="1">
    <citation type="submission" date="2024-09" db="EMBL/GenBank/DDBJ databases">
        <authorList>
            <person name="Sun Q."/>
            <person name="Mori K."/>
        </authorList>
    </citation>
    <scope>NUCLEOTIDE SEQUENCE [LARGE SCALE GENOMIC DNA]</scope>
    <source>
        <strain evidence="1 2">KCTC 23076</strain>
    </source>
</reference>
<proteinExistence type="predicted"/>
<dbReference type="Proteomes" id="UP001589896">
    <property type="component" value="Unassembled WGS sequence"/>
</dbReference>
<sequence length="678" mass="71185">MPRRLRSRLPNGTMYFGSGSGQHGVSRNACKWAKTLLDGYVGGGCSGPVPVVDTLVASQALGLTPAPGLDNLVQYRGDALRAIPAGKLKRGGALGYLCNAGSPWEFNVFAYGASERNALHAFAEAYGGDYVMLVTWGEALMIERIASPGPGMAPTVDASWSVRLVPLVAGRDPGVLTRLRRLFDGAAVQPDFATIERELGAPRISVAGFFKAFGIAGAREIQPPDAGALWAQLDEVAAALLAGEAPPKPALAAVNAVLAESGDKLPGKPARPGKGATASALVNACHVFSERLPEPTSGAWAERKHAADTVVRVEDSPARRGMTFGRDAKGVGDSAAAARMLAHIEPPPRAGDPMALALLSNQCEAWNWHGFVEPLAKLAETLGQTGFTAIVAPSDERSAMREAFGLEAPEEREGDAPAGPWAAEVFLDSPTLVKGDLGAAAAAWLRKRKCAGTVARITADGDASITYFAGGREVPHAADAGLPQADLDALRDARAAFNPRAVPIALGVGDLFAPGDLTPSMQLLPAVEHATREAASGLLTALPALTPVRDWRTLTDRFDGELRLRGCDGAQGDALLVLRIRVPHAEPAGLRSLRNDLTGRDLADQGDVWWHREDELRADMGDDYYPALLQLILGDAPPGTELALTGGREPPLSVVLCDPSKVEVPPCDAIQVGECAHT</sequence>
<gene>
    <name evidence="1" type="ORF">ACFFGH_16085</name>
</gene>
<comment type="caution">
    <text evidence="1">The sequence shown here is derived from an EMBL/GenBank/DDBJ whole genome shotgun (WGS) entry which is preliminary data.</text>
</comment>
<protein>
    <submittedName>
        <fullName evidence="1">Uncharacterized protein</fullName>
    </submittedName>
</protein>
<dbReference type="EMBL" id="JBHLTG010000003">
    <property type="protein sequence ID" value="MFC0679355.1"/>
    <property type="molecule type" value="Genomic_DNA"/>
</dbReference>
<evidence type="ECO:0000313" key="1">
    <source>
        <dbReference type="EMBL" id="MFC0679355.1"/>
    </source>
</evidence>
<evidence type="ECO:0000313" key="2">
    <source>
        <dbReference type="Proteomes" id="UP001589896"/>
    </source>
</evidence>
<organism evidence="1 2">
    <name type="scientific">Lysobacter korlensis</name>
    <dbReference type="NCBI Taxonomy" id="553636"/>
    <lineage>
        <taxon>Bacteria</taxon>
        <taxon>Pseudomonadati</taxon>
        <taxon>Pseudomonadota</taxon>
        <taxon>Gammaproteobacteria</taxon>
        <taxon>Lysobacterales</taxon>
        <taxon>Lysobacteraceae</taxon>
        <taxon>Lysobacter</taxon>
    </lineage>
</organism>